<evidence type="ECO:0000313" key="2">
    <source>
        <dbReference type="Proteomes" id="UP001497535"/>
    </source>
</evidence>
<organism evidence="1 2">
    <name type="scientific">Meloidogyne enterolobii</name>
    <name type="common">Root-knot nematode worm</name>
    <name type="synonym">Meloidogyne mayaguensis</name>
    <dbReference type="NCBI Taxonomy" id="390850"/>
    <lineage>
        <taxon>Eukaryota</taxon>
        <taxon>Metazoa</taxon>
        <taxon>Ecdysozoa</taxon>
        <taxon>Nematoda</taxon>
        <taxon>Chromadorea</taxon>
        <taxon>Rhabditida</taxon>
        <taxon>Tylenchina</taxon>
        <taxon>Tylenchomorpha</taxon>
        <taxon>Tylenchoidea</taxon>
        <taxon>Meloidogynidae</taxon>
        <taxon>Meloidogyninae</taxon>
        <taxon>Meloidogyne</taxon>
    </lineage>
</organism>
<sequence length="54" mass="6414">MNFVFLFLDCLLRSPLYAQTPFSFFIILVLIFTFSFTYFSCIFLISTSNFSIIY</sequence>
<reference evidence="1" key="1">
    <citation type="submission" date="2023-11" db="EMBL/GenBank/DDBJ databases">
        <authorList>
            <person name="Poullet M."/>
        </authorList>
    </citation>
    <scope>NUCLEOTIDE SEQUENCE</scope>
    <source>
        <strain evidence="1">E1834</strain>
    </source>
</reference>
<dbReference type="Proteomes" id="UP001497535">
    <property type="component" value="Unassembled WGS sequence"/>
</dbReference>
<accession>A0ACB0ZAG8</accession>
<keyword evidence="2" id="KW-1185">Reference proteome</keyword>
<dbReference type="EMBL" id="CAVMJV010000029">
    <property type="protein sequence ID" value="CAK5076024.1"/>
    <property type="molecule type" value="Genomic_DNA"/>
</dbReference>
<proteinExistence type="predicted"/>
<evidence type="ECO:0000313" key="1">
    <source>
        <dbReference type="EMBL" id="CAK5076024.1"/>
    </source>
</evidence>
<comment type="caution">
    <text evidence="1">The sequence shown here is derived from an EMBL/GenBank/DDBJ whole genome shotgun (WGS) entry which is preliminary data.</text>
</comment>
<name>A0ACB0ZAG8_MELEN</name>
<gene>
    <name evidence="1" type="ORF">MENTE1834_LOCUS22861</name>
</gene>
<protein>
    <submittedName>
        <fullName evidence="1">Uncharacterized protein</fullName>
    </submittedName>
</protein>